<evidence type="ECO:0000256" key="1">
    <source>
        <dbReference type="ARBA" id="ARBA00004202"/>
    </source>
</evidence>
<evidence type="ECO:0000256" key="5">
    <source>
        <dbReference type="ARBA" id="ARBA00023251"/>
    </source>
</evidence>
<evidence type="ECO:0000256" key="4">
    <source>
        <dbReference type="ARBA" id="ARBA00022840"/>
    </source>
</evidence>
<dbReference type="InterPro" id="IPR050763">
    <property type="entry name" value="ABC_transporter_ATP-binding"/>
</dbReference>
<dbReference type="CDD" id="cd03230">
    <property type="entry name" value="ABC_DR_subfamily_A"/>
    <property type="match status" value="1"/>
</dbReference>
<dbReference type="SMART" id="SM00382">
    <property type="entry name" value="AAA"/>
    <property type="match status" value="1"/>
</dbReference>
<accession>A0A895YI49</accession>
<reference evidence="7" key="1">
    <citation type="submission" date="2021-02" db="EMBL/GenBank/DDBJ databases">
        <title>Natrosporangium hydrolyticum gen. nov., sp. nov, a haloalkaliphilic actinobacterium from a soda solonchak soil.</title>
        <authorList>
            <person name="Sorokin D.Y."/>
            <person name="Khijniak T.V."/>
            <person name="Zakharycheva A.P."/>
            <person name="Boueva O.V."/>
            <person name="Ariskina E.V."/>
            <person name="Hahnke R.L."/>
            <person name="Bunk B."/>
            <person name="Sproer C."/>
            <person name="Schumann P."/>
            <person name="Evtushenko L.I."/>
            <person name="Kublanov I.V."/>
        </authorList>
    </citation>
    <scope>NUCLEOTIDE SEQUENCE</scope>
    <source>
        <strain evidence="7">DSM 106523</strain>
    </source>
</reference>
<evidence type="ECO:0000256" key="2">
    <source>
        <dbReference type="ARBA" id="ARBA00022448"/>
    </source>
</evidence>
<keyword evidence="3" id="KW-0547">Nucleotide-binding</keyword>
<dbReference type="InterPro" id="IPR027417">
    <property type="entry name" value="P-loop_NTPase"/>
</dbReference>
<evidence type="ECO:0000313" key="8">
    <source>
        <dbReference type="Proteomes" id="UP000662857"/>
    </source>
</evidence>
<feature type="domain" description="ABC transporter" evidence="6">
    <location>
        <begin position="7"/>
        <end position="230"/>
    </location>
</feature>
<dbReference type="InterPro" id="IPR003439">
    <property type="entry name" value="ABC_transporter-like_ATP-bd"/>
</dbReference>
<organism evidence="7 8">
    <name type="scientific">Natronosporangium hydrolyticum</name>
    <dbReference type="NCBI Taxonomy" id="2811111"/>
    <lineage>
        <taxon>Bacteria</taxon>
        <taxon>Bacillati</taxon>
        <taxon>Actinomycetota</taxon>
        <taxon>Actinomycetes</taxon>
        <taxon>Micromonosporales</taxon>
        <taxon>Micromonosporaceae</taxon>
        <taxon>Natronosporangium</taxon>
    </lineage>
</organism>
<dbReference type="GO" id="GO:0016887">
    <property type="term" value="F:ATP hydrolysis activity"/>
    <property type="evidence" value="ECO:0007669"/>
    <property type="project" value="InterPro"/>
</dbReference>
<keyword evidence="4 7" id="KW-0067">ATP-binding</keyword>
<proteinExistence type="predicted"/>
<dbReference type="Proteomes" id="UP000662857">
    <property type="component" value="Chromosome"/>
</dbReference>
<dbReference type="Gene3D" id="3.40.50.300">
    <property type="entry name" value="P-loop containing nucleotide triphosphate hydrolases"/>
    <property type="match status" value="1"/>
</dbReference>
<dbReference type="Pfam" id="PF00005">
    <property type="entry name" value="ABC_tran"/>
    <property type="match status" value="1"/>
</dbReference>
<dbReference type="PROSITE" id="PS50893">
    <property type="entry name" value="ABC_TRANSPORTER_2"/>
    <property type="match status" value="1"/>
</dbReference>
<protein>
    <submittedName>
        <fullName evidence="7">ABC transporter ATP-binding protein</fullName>
    </submittedName>
</protein>
<dbReference type="KEGG" id="nhy:JQS43_10060"/>
<dbReference type="InterPro" id="IPR003593">
    <property type="entry name" value="AAA+_ATPase"/>
</dbReference>
<keyword evidence="2" id="KW-0813">Transport</keyword>
<evidence type="ECO:0000313" key="7">
    <source>
        <dbReference type="EMBL" id="QSB17231.1"/>
    </source>
</evidence>
<dbReference type="SUPFAM" id="SSF52540">
    <property type="entry name" value="P-loop containing nucleoside triphosphate hydrolases"/>
    <property type="match status" value="1"/>
</dbReference>
<dbReference type="EMBL" id="CP070499">
    <property type="protein sequence ID" value="QSB17231.1"/>
    <property type="molecule type" value="Genomic_DNA"/>
</dbReference>
<keyword evidence="5" id="KW-0046">Antibiotic resistance</keyword>
<comment type="subcellular location">
    <subcellularLocation>
        <location evidence="1">Cell membrane</location>
        <topology evidence="1">Peripheral membrane protein</topology>
    </subcellularLocation>
</comment>
<dbReference type="GO" id="GO:0005524">
    <property type="term" value="F:ATP binding"/>
    <property type="evidence" value="ECO:0007669"/>
    <property type="project" value="UniProtKB-KW"/>
</dbReference>
<dbReference type="PANTHER" id="PTHR42711">
    <property type="entry name" value="ABC TRANSPORTER ATP-BINDING PROTEIN"/>
    <property type="match status" value="1"/>
</dbReference>
<evidence type="ECO:0000259" key="6">
    <source>
        <dbReference type="PROSITE" id="PS50893"/>
    </source>
</evidence>
<evidence type="ECO:0000256" key="3">
    <source>
        <dbReference type="ARBA" id="ARBA00022741"/>
    </source>
</evidence>
<sequence length="306" mass="31909">MGSEAVVRLTGVSKRFGRVEAVAGIDLAVSQGERVAILGPNGAGKSTAISILLGLTRPDSGAAALYGVPASETVRAGRVGAMLQGVQLPWYATVGELIALARSVYPRSLPASELLRTAGLDRLTRRRIEKLSGGEAQRVKFAFALAGDPDLLVLDEPTAGLDVSARVSFWDTVGRLAAAGRTVIFATHYLAEAEDFADRVVVIARGRVVADGTSSEIRRAAATERRVSFRLDGASAAGLDRLPGVRTVAVRAGRAVLTCDDADAAVSALVQARGQVTDLEVTVGGLTEAYLALAHPAEAADEEREP</sequence>
<gene>
    <name evidence="7" type="ORF">JQS43_10060</name>
</gene>
<dbReference type="GO" id="GO:0046677">
    <property type="term" value="P:response to antibiotic"/>
    <property type="evidence" value="ECO:0007669"/>
    <property type="project" value="UniProtKB-KW"/>
</dbReference>
<dbReference type="AlphaFoldDB" id="A0A895YI49"/>
<name>A0A895YI49_9ACTN</name>
<dbReference type="GO" id="GO:0005886">
    <property type="term" value="C:plasma membrane"/>
    <property type="evidence" value="ECO:0007669"/>
    <property type="project" value="UniProtKB-SubCell"/>
</dbReference>
<dbReference type="PANTHER" id="PTHR42711:SF17">
    <property type="entry name" value="ABC TRANSPORTER ATP-BINDING PROTEIN"/>
    <property type="match status" value="1"/>
</dbReference>
<keyword evidence="8" id="KW-1185">Reference proteome</keyword>